<dbReference type="InterPro" id="IPR002347">
    <property type="entry name" value="SDR_fam"/>
</dbReference>
<keyword evidence="3" id="KW-1185">Reference proteome</keyword>
<dbReference type="GO" id="GO:0016491">
    <property type="term" value="F:oxidoreductase activity"/>
    <property type="evidence" value="ECO:0007669"/>
    <property type="project" value="UniProtKB-KW"/>
</dbReference>
<dbReference type="Gene3D" id="3.40.50.720">
    <property type="entry name" value="NAD(P)-binding Rossmann-like Domain"/>
    <property type="match status" value="1"/>
</dbReference>
<dbReference type="PANTHER" id="PTHR47534">
    <property type="entry name" value="YALI0E05731P"/>
    <property type="match status" value="1"/>
</dbReference>
<dbReference type="AlphaFoldDB" id="A0A7W9M0R5"/>
<dbReference type="Pfam" id="PF00106">
    <property type="entry name" value="adh_short"/>
    <property type="match status" value="1"/>
</dbReference>
<dbReference type="PANTHER" id="PTHR47534:SF3">
    <property type="entry name" value="ALCOHOL DEHYDROGENASE-LIKE C-TERMINAL DOMAIN-CONTAINING PROTEIN"/>
    <property type="match status" value="1"/>
</dbReference>
<dbReference type="RefSeq" id="WP_184920451.1">
    <property type="nucleotide sequence ID" value="NZ_JACHMO010000001.1"/>
</dbReference>
<reference evidence="2 3" key="1">
    <citation type="submission" date="2020-08" db="EMBL/GenBank/DDBJ databases">
        <title>Sequencing the genomes of 1000 actinobacteria strains.</title>
        <authorList>
            <person name="Klenk H.-P."/>
        </authorList>
    </citation>
    <scope>NUCLEOTIDE SEQUENCE [LARGE SCALE GENOMIC DNA]</scope>
    <source>
        <strain evidence="2 3">DSM 45486</strain>
    </source>
</reference>
<evidence type="ECO:0000256" key="1">
    <source>
        <dbReference type="ARBA" id="ARBA00023002"/>
    </source>
</evidence>
<accession>A0A7W9M0R5</accession>
<name>A0A7W9M0R5_9PSEU</name>
<evidence type="ECO:0000313" key="3">
    <source>
        <dbReference type="Proteomes" id="UP000552097"/>
    </source>
</evidence>
<proteinExistence type="predicted"/>
<dbReference type="InterPro" id="IPR036291">
    <property type="entry name" value="NAD(P)-bd_dom_sf"/>
</dbReference>
<dbReference type="SUPFAM" id="SSF51735">
    <property type="entry name" value="NAD(P)-binding Rossmann-fold domains"/>
    <property type="match status" value="1"/>
</dbReference>
<gene>
    <name evidence="2" type="ORF">F4560_002987</name>
</gene>
<keyword evidence="1" id="KW-0560">Oxidoreductase</keyword>
<dbReference type="Proteomes" id="UP000552097">
    <property type="component" value="Unassembled WGS sequence"/>
</dbReference>
<dbReference type="EMBL" id="JACHMO010000001">
    <property type="protein sequence ID" value="MBB5803219.1"/>
    <property type="molecule type" value="Genomic_DNA"/>
</dbReference>
<sequence>MKTFVISGGTDGIGKAVALARLEQGDQVVVLGRNAEKGAAILAEAERLGAAERGHFIQVDLTGVAATRAAIAEIRSRFGAVDGLVLCAQHFRSERLVTAEGFENTFAVYYLSRFLLSHEMVDLLEAAPSPVVVNVCGPGIPMGEVRWNDLGREREYAGLDALMQGSRLNDLLGVGFTQVNPSSAVRYVLLNPGGVRTSFSGEYDQVMAEQIEAMRKVAKPVEEGILPILAVLDTPPTAPLTASMMGDPLPLDGSAFDAEDARKLHELTIGLLAVRTG</sequence>
<comment type="caution">
    <text evidence="2">The sequence shown here is derived from an EMBL/GenBank/DDBJ whole genome shotgun (WGS) entry which is preliminary data.</text>
</comment>
<organism evidence="2 3">
    <name type="scientific">Saccharothrix ecbatanensis</name>
    <dbReference type="NCBI Taxonomy" id="1105145"/>
    <lineage>
        <taxon>Bacteria</taxon>
        <taxon>Bacillati</taxon>
        <taxon>Actinomycetota</taxon>
        <taxon>Actinomycetes</taxon>
        <taxon>Pseudonocardiales</taxon>
        <taxon>Pseudonocardiaceae</taxon>
        <taxon>Saccharothrix</taxon>
    </lineage>
</organism>
<protein>
    <submittedName>
        <fullName evidence="2">NAD(P)-dependent dehydrogenase (Short-subunit alcohol dehydrogenase family)</fullName>
    </submittedName>
</protein>
<evidence type="ECO:0000313" key="2">
    <source>
        <dbReference type="EMBL" id="MBB5803219.1"/>
    </source>
</evidence>
<dbReference type="InterPro" id="IPR052228">
    <property type="entry name" value="Sec_Metab_Biosynth_Oxidored"/>
</dbReference>